<evidence type="ECO:0000313" key="2">
    <source>
        <dbReference type="EMBL" id="MFC0205156.1"/>
    </source>
</evidence>
<evidence type="ECO:0000313" key="3">
    <source>
        <dbReference type="Proteomes" id="UP001589798"/>
    </source>
</evidence>
<name>A0ABV6CWQ8_9SPHN</name>
<keyword evidence="1" id="KW-0472">Membrane</keyword>
<gene>
    <name evidence="2" type="ORF">ACFFJC_12860</name>
</gene>
<sequence length="201" mass="21246">MSVTGLGPLVVSGFLLGLTLAAVLLRLGRLKTPRSALAAAALPFALATLPVVALAVLSLTASWVAPDERALYAEVFGTGGPPMPDRERMLFEARGEGRQREILLRLDATTAEYARLTALPGLRPAAMTAEDFALRGVQRGAGGWWMRSTSPAAGKLVTGTECLHPAILSADGLNGWHEFRLAFCAGNETTTRTVFVAAFGR</sequence>
<evidence type="ECO:0000256" key="1">
    <source>
        <dbReference type="SAM" id="Phobius"/>
    </source>
</evidence>
<feature type="transmembrane region" description="Helical" evidence="1">
    <location>
        <begin position="6"/>
        <end position="25"/>
    </location>
</feature>
<accession>A0ABV6CWQ8</accession>
<keyword evidence="3" id="KW-1185">Reference proteome</keyword>
<reference evidence="2 3" key="1">
    <citation type="submission" date="2024-09" db="EMBL/GenBank/DDBJ databases">
        <authorList>
            <person name="Sun Q."/>
            <person name="Mori K."/>
        </authorList>
    </citation>
    <scope>NUCLEOTIDE SEQUENCE [LARGE SCALE GENOMIC DNA]</scope>
    <source>
        <strain evidence="2 3">CCM 7706</strain>
    </source>
</reference>
<keyword evidence="1" id="KW-0812">Transmembrane</keyword>
<dbReference type="EMBL" id="JBHLWK010000015">
    <property type="protein sequence ID" value="MFC0205156.1"/>
    <property type="molecule type" value="Genomic_DNA"/>
</dbReference>
<keyword evidence="1" id="KW-1133">Transmembrane helix</keyword>
<feature type="transmembrane region" description="Helical" evidence="1">
    <location>
        <begin position="37"/>
        <end position="64"/>
    </location>
</feature>
<protein>
    <submittedName>
        <fullName evidence="2">Uncharacterized protein</fullName>
    </submittedName>
</protein>
<proteinExistence type="predicted"/>
<dbReference type="RefSeq" id="WP_379487888.1">
    <property type="nucleotide sequence ID" value="NZ_JBHLWK010000015.1"/>
</dbReference>
<organism evidence="2 3">
    <name type="scientific">Novosphingobium soli</name>
    <dbReference type="NCBI Taxonomy" id="574956"/>
    <lineage>
        <taxon>Bacteria</taxon>
        <taxon>Pseudomonadati</taxon>
        <taxon>Pseudomonadota</taxon>
        <taxon>Alphaproteobacteria</taxon>
        <taxon>Sphingomonadales</taxon>
        <taxon>Sphingomonadaceae</taxon>
        <taxon>Novosphingobium</taxon>
    </lineage>
</organism>
<dbReference type="Proteomes" id="UP001589798">
    <property type="component" value="Unassembled WGS sequence"/>
</dbReference>
<comment type="caution">
    <text evidence="2">The sequence shown here is derived from an EMBL/GenBank/DDBJ whole genome shotgun (WGS) entry which is preliminary data.</text>
</comment>